<feature type="compositionally biased region" description="Low complexity" evidence="1">
    <location>
        <begin position="120"/>
        <end position="139"/>
    </location>
</feature>
<organism evidence="2 3">
    <name type="scientific">Aquabacterium lacunae</name>
    <dbReference type="NCBI Taxonomy" id="2528630"/>
    <lineage>
        <taxon>Bacteria</taxon>
        <taxon>Pseudomonadati</taxon>
        <taxon>Pseudomonadota</taxon>
        <taxon>Betaproteobacteria</taxon>
        <taxon>Burkholderiales</taxon>
        <taxon>Aquabacterium</taxon>
    </lineage>
</organism>
<accession>A0A4Q9H5T9</accession>
<sequence length="174" mass="17503">MPWLRRAQIHFEGRQYGQAIQAAQEALQRDAADLTAKSILAVSGLRVSAEALDQLRKVNEVNGSARAEAESVARLIREALGEPILVEAPAAGPAKPETRSVPARNSRTAAPRMPSATANATSAGPSGAQGAGPAAASLGNPAVGGARLPVKAPATGGALVGGGTKATNPFGSLK</sequence>
<proteinExistence type="predicted"/>
<dbReference type="OrthoDB" id="6005230at2"/>
<reference evidence="2 3" key="1">
    <citation type="submission" date="2019-02" db="EMBL/GenBank/DDBJ databases">
        <title>Aquabacterium sp. strain KMB7.</title>
        <authorList>
            <person name="Chen W.-M."/>
        </authorList>
    </citation>
    <scope>NUCLEOTIDE SEQUENCE [LARGE SCALE GENOMIC DNA]</scope>
    <source>
        <strain evidence="2 3">KMB7</strain>
    </source>
</reference>
<name>A0A4Q9H5T9_9BURK</name>
<protein>
    <submittedName>
        <fullName evidence="2">Tetratricopeptide repeat protein</fullName>
    </submittedName>
</protein>
<evidence type="ECO:0000256" key="1">
    <source>
        <dbReference type="SAM" id="MobiDB-lite"/>
    </source>
</evidence>
<comment type="caution">
    <text evidence="2">The sequence shown here is derived from an EMBL/GenBank/DDBJ whole genome shotgun (WGS) entry which is preliminary data.</text>
</comment>
<evidence type="ECO:0000313" key="2">
    <source>
        <dbReference type="EMBL" id="TBO34250.1"/>
    </source>
</evidence>
<gene>
    <name evidence="2" type="ORF">EYS42_02125</name>
</gene>
<keyword evidence="3" id="KW-1185">Reference proteome</keyword>
<feature type="region of interest" description="Disordered" evidence="1">
    <location>
        <begin position="88"/>
        <end position="174"/>
    </location>
</feature>
<dbReference type="EMBL" id="SIXI01000001">
    <property type="protein sequence ID" value="TBO34250.1"/>
    <property type="molecule type" value="Genomic_DNA"/>
</dbReference>
<evidence type="ECO:0000313" key="3">
    <source>
        <dbReference type="Proteomes" id="UP000292120"/>
    </source>
</evidence>
<feature type="compositionally biased region" description="Polar residues" evidence="1">
    <location>
        <begin position="165"/>
        <end position="174"/>
    </location>
</feature>
<dbReference type="AlphaFoldDB" id="A0A4Q9H5T9"/>
<dbReference type="Proteomes" id="UP000292120">
    <property type="component" value="Unassembled WGS sequence"/>
</dbReference>